<feature type="disulfide bond" evidence="6">
    <location>
        <begin position="217"/>
        <end position="226"/>
    </location>
</feature>
<dbReference type="SUPFAM" id="SSF57196">
    <property type="entry name" value="EGF/Laminin"/>
    <property type="match status" value="3"/>
</dbReference>
<keyword evidence="5" id="KW-0325">Glycoprotein</keyword>
<keyword evidence="1 6" id="KW-0245">EGF-like domain</keyword>
<dbReference type="OrthoDB" id="6430434at2759"/>
<dbReference type="FunFam" id="2.10.25.10:FF:000321">
    <property type="entry name" value="Protein delta homolog 1"/>
    <property type="match status" value="1"/>
</dbReference>
<evidence type="ECO:0000256" key="2">
    <source>
        <dbReference type="ARBA" id="ARBA00022729"/>
    </source>
</evidence>
<feature type="domain" description="EGF-like" evidence="7">
    <location>
        <begin position="191"/>
        <end position="227"/>
    </location>
</feature>
<dbReference type="Gene3D" id="2.10.25.10">
    <property type="entry name" value="Laminin"/>
    <property type="match status" value="3"/>
</dbReference>
<gene>
    <name evidence="8" type="primary">FAT1_29</name>
    <name evidence="8" type="ORF">AVEN_72132_1</name>
</gene>
<dbReference type="FunFam" id="2.10.25.10:FF:000095">
    <property type="entry name" value="Notch, isoform B"/>
    <property type="match status" value="1"/>
</dbReference>
<dbReference type="GO" id="GO:0032991">
    <property type="term" value="C:protein-containing complex"/>
    <property type="evidence" value="ECO:0007669"/>
    <property type="project" value="TreeGrafter"/>
</dbReference>
<organism evidence="8 9">
    <name type="scientific">Araneus ventricosus</name>
    <name type="common">Orbweaver spider</name>
    <name type="synonym">Epeira ventricosa</name>
    <dbReference type="NCBI Taxonomy" id="182803"/>
    <lineage>
        <taxon>Eukaryota</taxon>
        <taxon>Metazoa</taxon>
        <taxon>Ecdysozoa</taxon>
        <taxon>Arthropoda</taxon>
        <taxon>Chelicerata</taxon>
        <taxon>Arachnida</taxon>
        <taxon>Araneae</taxon>
        <taxon>Araneomorphae</taxon>
        <taxon>Entelegynae</taxon>
        <taxon>Araneoidea</taxon>
        <taxon>Araneidae</taxon>
        <taxon>Araneus</taxon>
    </lineage>
</organism>
<dbReference type="GO" id="GO:0005509">
    <property type="term" value="F:calcium ion binding"/>
    <property type="evidence" value="ECO:0007669"/>
    <property type="project" value="InterPro"/>
</dbReference>
<dbReference type="GO" id="GO:0045197">
    <property type="term" value="P:establishment or maintenance of epithelial cell apical/basal polarity"/>
    <property type="evidence" value="ECO:0007669"/>
    <property type="project" value="TreeGrafter"/>
</dbReference>
<evidence type="ECO:0000313" key="9">
    <source>
        <dbReference type="Proteomes" id="UP000499080"/>
    </source>
</evidence>
<proteinExistence type="predicted"/>
<evidence type="ECO:0000313" key="8">
    <source>
        <dbReference type="EMBL" id="GBN28118.1"/>
    </source>
</evidence>
<keyword evidence="2" id="KW-0732">Signal</keyword>
<dbReference type="GO" id="GO:0007157">
    <property type="term" value="P:heterophilic cell-cell adhesion via plasma membrane cell adhesion molecules"/>
    <property type="evidence" value="ECO:0007669"/>
    <property type="project" value="TreeGrafter"/>
</dbReference>
<evidence type="ECO:0000256" key="5">
    <source>
        <dbReference type="ARBA" id="ARBA00023180"/>
    </source>
</evidence>
<feature type="disulfide bond" evidence="6">
    <location>
        <begin position="253"/>
        <end position="262"/>
    </location>
</feature>
<dbReference type="FunFam" id="2.10.25.10:FF:000122">
    <property type="entry name" value="Protein crumbs homolog 2"/>
    <property type="match status" value="1"/>
</dbReference>
<evidence type="ECO:0000256" key="4">
    <source>
        <dbReference type="ARBA" id="ARBA00023157"/>
    </source>
</evidence>
<evidence type="ECO:0000256" key="1">
    <source>
        <dbReference type="ARBA" id="ARBA00022536"/>
    </source>
</evidence>
<dbReference type="GO" id="GO:0005886">
    <property type="term" value="C:plasma membrane"/>
    <property type="evidence" value="ECO:0007669"/>
    <property type="project" value="TreeGrafter"/>
</dbReference>
<evidence type="ECO:0000259" key="7">
    <source>
        <dbReference type="PROSITE" id="PS50026"/>
    </source>
</evidence>
<keyword evidence="4 6" id="KW-1015">Disulfide bond</keyword>
<reference evidence="8 9" key="1">
    <citation type="journal article" date="2019" name="Sci. Rep.">
        <title>Orb-weaving spider Araneus ventricosus genome elucidates the spidroin gene catalogue.</title>
        <authorList>
            <person name="Kono N."/>
            <person name="Nakamura H."/>
            <person name="Ohtoshi R."/>
            <person name="Moran D.A.P."/>
            <person name="Shinohara A."/>
            <person name="Yoshida Y."/>
            <person name="Fujiwara M."/>
            <person name="Mori M."/>
            <person name="Tomita M."/>
            <person name="Arakawa K."/>
        </authorList>
    </citation>
    <scope>NUCLEOTIDE SEQUENCE [LARGE SCALE GENOMIC DNA]</scope>
</reference>
<dbReference type="InterPro" id="IPR051022">
    <property type="entry name" value="Notch_Cell-Fate_Det"/>
</dbReference>
<dbReference type="GO" id="GO:0048732">
    <property type="term" value="P:gland development"/>
    <property type="evidence" value="ECO:0007669"/>
    <property type="project" value="UniProtKB-ARBA"/>
</dbReference>
<dbReference type="PROSITE" id="PS50026">
    <property type="entry name" value="EGF_3"/>
    <property type="match status" value="2"/>
</dbReference>
<protein>
    <submittedName>
        <fullName evidence="8">Protocadherin Fat 1</fullName>
    </submittedName>
</protein>
<evidence type="ECO:0000256" key="3">
    <source>
        <dbReference type="ARBA" id="ARBA00022737"/>
    </source>
</evidence>
<dbReference type="InterPro" id="IPR001881">
    <property type="entry name" value="EGF-like_Ca-bd_dom"/>
</dbReference>
<evidence type="ECO:0000256" key="6">
    <source>
        <dbReference type="PROSITE-ProRule" id="PRU00076"/>
    </source>
</evidence>
<dbReference type="PANTHER" id="PTHR24049">
    <property type="entry name" value="CRUMBS FAMILY MEMBER"/>
    <property type="match status" value="1"/>
</dbReference>
<dbReference type="PROSITE" id="PS01186">
    <property type="entry name" value="EGF_2"/>
    <property type="match status" value="2"/>
</dbReference>
<comment type="caution">
    <text evidence="8">The sequence shown here is derived from an EMBL/GenBank/DDBJ whole genome shotgun (WGS) entry which is preliminary data.</text>
</comment>
<comment type="caution">
    <text evidence="6">Lacks conserved residue(s) required for the propagation of feature annotation.</text>
</comment>
<dbReference type="PANTHER" id="PTHR24049:SF22">
    <property type="entry name" value="DROSOPHILA CRUMBS HOMOLOG"/>
    <property type="match status" value="1"/>
</dbReference>
<keyword evidence="9" id="KW-1185">Reference proteome</keyword>
<dbReference type="SMART" id="SM00179">
    <property type="entry name" value="EGF_CA"/>
    <property type="match status" value="3"/>
</dbReference>
<dbReference type="Pfam" id="PF00008">
    <property type="entry name" value="EGF"/>
    <property type="match status" value="3"/>
</dbReference>
<accession>A0A4Y2MLS2</accession>
<dbReference type="CDD" id="cd00054">
    <property type="entry name" value="EGF_CA"/>
    <property type="match status" value="2"/>
</dbReference>
<dbReference type="SMART" id="SM00181">
    <property type="entry name" value="EGF"/>
    <property type="match status" value="4"/>
</dbReference>
<name>A0A4Y2MLS2_ARAVE</name>
<dbReference type="EMBL" id="BGPR01007602">
    <property type="protein sequence ID" value="GBN28118.1"/>
    <property type="molecule type" value="Genomic_DNA"/>
</dbReference>
<keyword evidence="3" id="KW-0677">Repeat</keyword>
<dbReference type="AlphaFoldDB" id="A0A4Y2MLS2"/>
<feature type="domain" description="EGF-like" evidence="7">
    <location>
        <begin position="228"/>
        <end position="263"/>
    </location>
</feature>
<dbReference type="Proteomes" id="UP000499080">
    <property type="component" value="Unassembled WGS sequence"/>
</dbReference>
<dbReference type="PROSITE" id="PS00022">
    <property type="entry name" value="EGF_1"/>
    <property type="match status" value="2"/>
</dbReference>
<dbReference type="InterPro" id="IPR000742">
    <property type="entry name" value="EGF"/>
</dbReference>
<sequence>MDLFRTFESIRKGSDVTACDVGKRAFWLEEVDRRGLLLLGFKRGGSELSISVGKSSESIFSLEFDDKSSYNGSYDAKDVEAETNLIRLFDSLTAQSCALCSLSLLCAPQQTHVNVRSLRYTNCECGPDSNCTRSGLFQQKKCVCKPGYWVVDGKCVGPCTSDPCKNNGICEVEGKGFKCNCSKPWIGKTCERGPCDEQPCQNGGTCKVGETGFICNCLAPFSGPRCENGPCTSNPCQNNGTCEVSEDSYRCNCNKPFKGINCEIGKFNGV</sequence>